<feature type="compositionally biased region" description="Low complexity" evidence="1">
    <location>
        <begin position="25"/>
        <end position="41"/>
    </location>
</feature>
<dbReference type="Proteomes" id="UP000645555">
    <property type="component" value="Unassembled WGS sequence"/>
</dbReference>
<protein>
    <submittedName>
        <fullName evidence="2">Uncharacterized protein</fullName>
    </submittedName>
</protein>
<reference evidence="2" key="1">
    <citation type="journal article" date="2014" name="Int. J. Syst. Evol. Microbiol.">
        <title>Complete genome sequence of Corynebacterium casei LMG S-19264T (=DSM 44701T), isolated from a smear-ripened cheese.</title>
        <authorList>
            <consortium name="US DOE Joint Genome Institute (JGI-PGF)"/>
            <person name="Walter F."/>
            <person name="Albersmeier A."/>
            <person name="Kalinowski J."/>
            <person name="Ruckert C."/>
        </authorList>
    </citation>
    <scope>NUCLEOTIDE SEQUENCE</scope>
    <source>
        <strain evidence="2">JCM 4956</strain>
    </source>
</reference>
<dbReference type="EMBL" id="BMWD01000003">
    <property type="protein sequence ID" value="GGX47167.1"/>
    <property type="molecule type" value="Genomic_DNA"/>
</dbReference>
<keyword evidence="3" id="KW-1185">Reference proteome</keyword>
<comment type="caution">
    <text evidence="2">The sequence shown here is derived from an EMBL/GenBank/DDBJ whole genome shotgun (WGS) entry which is preliminary data.</text>
</comment>
<feature type="region of interest" description="Disordered" evidence="1">
    <location>
        <begin position="16"/>
        <end position="69"/>
    </location>
</feature>
<proteinExistence type="predicted"/>
<evidence type="ECO:0000313" key="2">
    <source>
        <dbReference type="EMBL" id="GGX47167.1"/>
    </source>
</evidence>
<dbReference type="AlphaFoldDB" id="A0A918K3K9"/>
<accession>A0A918K3K9</accession>
<evidence type="ECO:0000256" key="1">
    <source>
        <dbReference type="SAM" id="MobiDB-lite"/>
    </source>
</evidence>
<feature type="compositionally biased region" description="Basic and acidic residues" evidence="1">
    <location>
        <begin position="42"/>
        <end position="69"/>
    </location>
</feature>
<sequence length="69" mass="7144">MAHVVAAVARSGEVRVAHTGRTRPPAHVVAPVASVAPAATAARDEGEREKEGNRDKRHGTGHDGDPMAT</sequence>
<gene>
    <name evidence="2" type="ORF">GCM10010515_12770</name>
</gene>
<name>A0A918K3K9_9ACTN</name>
<evidence type="ECO:0000313" key="3">
    <source>
        <dbReference type="Proteomes" id="UP000645555"/>
    </source>
</evidence>
<organism evidence="2 3">
    <name type="scientific">Streptomyces fructofermentans</name>
    <dbReference type="NCBI Taxonomy" id="152141"/>
    <lineage>
        <taxon>Bacteria</taxon>
        <taxon>Bacillati</taxon>
        <taxon>Actinomycetota</taxon>
        <taxon>Actinomycetes</taxon>
        <taxon>Kitasatosporales</taxon>
        <taxon>Streptomycetaceae</taxon>
        <taxon>Streptomyces</taxon>
    </lineage>
</organism>
<reference evidence="2" key="2">
    <citation type="submission" date="2020-09" db="EMBL/GenBank/DDBJ databases">
        <authorList>
            <person name="Sun Q."/>
            <person name="Ohkuma M."/>
        </authorList>
    </citation>
    <scope>NUCLEOTIDE SEQUENCE</scope>
    <source>
        <strain evidence="2">JCM 4956</strain>
    </source>
</reference>